<dbReference type="AlphaFoldDB" id="A0A0C3G5B3"/>
<evidence type="ECO:0000256" key="1">
    <source>
        <dbReference type="SAM" id="MobiDB-lite"/>
    </source>
</evidence>
<protein>
    <recommendedName>
        <fullName evidence="4">rRNA-processing protein FYV7</fullName>
    </recommendedName>
</protein>
<dbReference type="Proteomes" id="UP000054166">
    <property type="component" value="Unassembled WGS sequence"/>
</dbReference>
<proteinExistence type="predicted"/>
<gene>
    <name evidence="2" type="ORF">PILCRDRAFT_95910</name>
</gene>
<reference evidence="3" key="2">
    <citation type="submission" date="2015-01" db="EMBL/GenBank/DDBJ databases">
        <title>Evolutionary Origins and Diversification of the Mycorrhizal Mutualists.</title>
        <authorList>
            <consortium name="DOE Joint Genome Institute"/>
            <consortium name="Mycorrhizal Genomics Consortium"/>
            <person name="Kohler A."/>
            <person name="Kuo A."/>
            <person name="Nagy L.G."/>
            <person name="Floudas D."/>
            <person name="Copeland A."/>
            <person name="Barry K.W."/>
            <person name="Cichocki N."/>
            <person name="Veneault-Fourrey C."/>
            <person name="LaButti K."/>
            <person name="Lindquist E.A."/>
            <person name="Lipzen A."/>
            <person name="Lundell T."/>
            <person name="Morin E."/>
            <person name="Murat C."/>
            <person name="Riley R."/>
            <person name="Ohm R."/>
            <person name="Sun H."/>
            <person name="Tunlid A."/>
            <person name="Henrissat B."/>
            <person name="Grigoriev I.V."/>
            <person name="Hibbett D.S."/>
            <person name="Martin F."/>
        </authorList>
    </citation>
    <scope>NUCLEOTIDE SEQUENCE [LARGE SCALE GENOMIC DNA]</scope>
    <source>
        <strain evidence="3">F 1598</strain>
    </source>
</reference>
<evidence type="ECO:0000313" key="3">
    <source>
        <dbReference type="Proteomes" id="UP000054166"/>
    </source>
</evidence>
<dbReference type="OrthoDB" id="3365439at2759"/>
<reference evidence="2 3" key="1">
    <citation type="submission" date="2014-04" db="EMBL/GenBank/DDBJ databases">
        <authorList>
            <consortium name="DOE Joint Genome Institute"/>
            <person name="Kuo A."/>
            <person name="Tarkka M."/>
            <person name="Buscot F."/>
            <person name="Kohler A."/>
            <person name="Nagy L.G."/>
            <person name="Floudas D."/>
            <person name="Copeland A."/>
            <person name="Barry K.W."/>
            <person name="Cichocki N."/>
            <person name="Veneault-Fourrey C."/>
            <person name="LaButti K."/>
            <person name="Lindquist E.A."/>
            <person name="Lipzen A."/>
            <person name="Lundell T."/>
            <person name="Morin E."/>
            <person name="Murat C."/>
            <person name="Sun H."/>
            <person name="Tunlid A."/>
            <person name="Henrissat B."/>
            <person name="Grigoriev I.V."/>
            <person name="Hibbett D.S."/>
            <person name="Martin F."/>
            <person name="Nordberg H.P."/>
            <person name="Cantor M.N."/>
            <person name="Hua S.X."/>
        </authorList>
    </citation>
    <scope>NUCLEOTIDE SEQUENCE [LARGE SCALE GENOMIC DNA]</scope>
    <source>
        <strain evidence="2 3">F 1598</strain>
    </source>
</reference>
<feature type="compositionally biased region" description="Basic and acidic residues" evidence="1">
    <location>
        <begin position="53"/>
        <end position="69"/>
    </location>
</feature>
<dbReference type="EMBL" id="KN832980">
    <property type="protein sequence ID" value="KIM87019.1"/>
    <property type="molecule type" value="Genomic_DNA"/>
</dbReference>
<evidence type="ECO:0000313" key="2">
    <source>
        <dbReference type="EMBL" id="KIM87019.1"/>
    </source>
</evidence>
<feature type="compositionally biased region" description="Basic residues" evidence="1">
    <location>
        <begin position="36"/>
        <end position="48"/>
    </location>
</feature>
<dbReference type="HOGENOM" id="CLU_120577_0_0_1"/>
<organism evidence="2 3">
    <name type="scientific">Piloderma croceum (strain F 1598)</name>
    <dbReference type="NCBI Taxonomy" id="765440"/>
    <lineage>
        <taxon>Eukaryota</taxon>
        <taxon>Fungi</taxon>
        <taxon>Dikarya</taxon>
        <taxon>Basidiomycota</taxon>
        <taxon>Agaricomycotina</taxon>
        <taxon>Agaricomycetes</taxon>
        <taxon>Agaricomycetidae</taxon>
        <taxon>Atheliales</taxon>
        <taxon>Atheliaceae</taxon>
        <taxon>Piloderma</taxon>
    </lineage>
</organism>
<name>A0A0C3G5B3_PILCF</name>
<feature type="compositionally biased region" description="Basic and acidic residues" evidence="1">
    <location>
        <begin position="83"/>
        <end position="105"/>
    </location>
</feature>
<dbReference type="InParanoid" id="A0A0C3G5B3"/>
<feature type="region of interest" description="Disordered" evidence="1">
    <location>
        <begin position="1"/>
        <end position="166"/>
    </location>
</feature>
<accession>A0A0C3G5B3</accession>
<sequence>MVRTETGTKKKPPTFQHLPANRAKKLKKNWVDIKKIKSKWRTEKRKGGLVKEGSSEHPNEVDGTHDEGRVLTPPKQSPARAHTRMEQISKKQKEDPVRDMTREAYSRASLHTYKSDPLHRNRGRGGSSRGDKATYSTAGGRGQGRGQPNMKLRMGAMLEKIKRDYS</sequence>
<evidence type="ECO:0008006" key="4">
    <source>
        <dbReference type="Google" id="ProtNLM"/>
    </source>
</evidence>
<keyword evidence="3" id="KW-1185">Reference proteome</keyword>